<accession>A0A398CPP6</accession>
<dbReference type="EMBL" id="QXJM01000042">
    <property type="protein sequence ID" value="RIE00934.1"/>
    <property type="molecule type" value="Genomic_DNA"/>
</dbReference>
<evidence type="ECO:0000256" key="1">
    <source>
        <dbReference type="SAM" id="SignalP"/>
    </source>
</evidence>
<organism evidence="2 3">
    <name type="scientific">Cohnella faecalis</name>
    <dbReference type="NCBI Taxonomy" id="2315694"/>
    <lineage>
        <taxon>Bacteria</taxon>
        <taxon>Bacillati</taxon>
        <taxon>Bacillota</taxon>
        <taxon>Bacilli</taxon>
        <taxon>Bacillales</taxon>
        <taxon>Paenibacillaceae</taxon>
        <taxon>Cohnella</taxon>
    </lineage>
</organism>
<dbReference type="OrthoDB" id="2680015at2"/>
<evidence type="ECO:0008006" key="4">
    <source>
        <dbReference type="Google" id="ProtNLM"/>
    </source>
</evidence>
<keyword evidence="1" id="KW-0732">Signal</keyword>
<comment type="caution">
    <text evidence="2">The sequence shown here is derived from an EMBL/GenBank/DDBJ whole genome shotgun (WGS) entry which is preliminary data.</text>
</comment>
<evidence type="ECO:0000313" key="2">
    <source>
        <dbReference type="EMBL" id="RIE00934.1"/>
    </source>
</evidence>
<feature type="chain" id="PRO_5017428469" description="Peptidase C-terminal archaeal/bacterial domain-containing protein" evidence="1">
    <location>
        <begin position="25"/>
        <end position="149"/>
    </location>
</feature>
<evidence type="ECO:0000313" key="3">
    <source>
        <dbReference type="Proteomes" id="UP000266340"/>
    </source>
</evidence>
<dbReference type="RefSeq" id="WP_119151995.1">
    <property type="nucleotide sequence ID" value="NZ_JBHSOV010000021.1"/>
</dbReference>
<feature type="signal peptide" evidence="1">
    <location>
        <begin position="1"/>
        <end position="24"/>
    </location>
</feature>
<sequence>MKKFKFSILLSLCLLLFGAQSAFAADPYESPANDTPSTAWILTQGTAYNFFAGSGDMDWYKFTTAKTATQNVFFAPPDTQSYTVAVYDAYQLDNSNGQSISPLAIKTVTSGPGTYTNLNWSATAGKSYYVLVYGGPNITSTYQLVITAQ</sequence>
<keyword evidence="3" id="KW-1185">Reference proteome</keyword>
<proteinExistence type="predicted"/>
<dbReference type="Proteomes" id="UP000266340">
    <property type="component" value="Unassembled WGS sequence"/>
</dbReference>
<dbReference type="AlphaFoldDB" id="A0A398CPP6"/>
<reference evidence="2 3" key="1">
    <citation type="submission" date="2018-09" db="EMBL/GenBank/DDBJ databases">
        <title>Cohnella cavernae sp. nov., isolated from a karst cave.</title>
        <authorList>
            <person name="Zhu H."/>
        </authorList>
    </citation>
    <scope>NUCLEOTIDE SEQUENCE [LARGE SCALE GENOMIC DNA]</scope>
    <source>
        <strain evidence="2 3">K2E09-144</strain>
    </source>
</reference>
<protein>
    <recommendedName>
        <fullName evidence="4">Peptidase C-terminal archaeal/bacterial domain-containing protein</fullName>
    </recommendedName>
</protein>
<gene>
    <name evidence="2" type="ORF">D3H35_25540</name>
</gene>
<dbReference type="Gene3D" id="2.60.120.380">
    <property type="match status" value="1"/>
</dbReference>
<name>A0A398CPP6_9BACL</name>